<dbReference type="SUPFAM" id="SSF51556">
    <property type="entry name" value="Metallo-dependent hydrolases"/>
    <property type="match status" value="1"/>
</dbReference>
<dbReference type="Proteomes" id="UP001308005">
    <property type="component" value="Unassembled WGS sequence"/>
</dbReference>
<dbReference type="EMBL" id="JAYMYJ010000012">
    <property type="protein sequence ID" value="MEB4589588.1"/>
    <property type="molecule type" value="Genomic_DNA"/>
</dbReference>
<dbReference type="InterPro" id="IPR011059">
    <property type="entry name" value="Metal-dep_hydrolase_composite"/>
</dbReference>
<feature type="binding site" evidence="5">
    <location>
        <position position="70"/>
    </location>
    <ligand>
        <name>Zn(2+)</name>
        <dbReference type="ChEBI" id="CHEBI:29105"/>
    </ligand>
</feature>
<dbReference type="PANTHER" id="PTHR43794">
    <property type="entry name" value="AMINOHYDROLASE SSNA-RELATED"/>
    <property type="match status" value="1"/>
</dbReference>
<comment type="similarity">
    <text evidence="1">Belongs to the metallo-dependent hydrolases superfamily. ATZ/TRZ family.</text>
</comment>
<evidence type="ECO:0000256" key="3">
    <source>
        <dbReference type="ARBA" id="ARBA00022801"/>
    </source>
</evidence>
<feature type="binding site" evidence="5">
    <location>
        <position position="97"/>
    </location>
    <ligand>
        <name>substrate</name>
    </ligand>
</feature>
<comment type="cofactor">
    <cofactor evidence="5">
        <name>Zn(2+)</name>
        <dbReference type="ChEBI" id="CHEBI:29105"/>
    </cofactor>
    <text evidence="5">Binds 1 zinc ion per subunit.</text>
</comment>
<dbReference type="EC" id="3.5.4.31" evidence="5"/>
<comment type="caution">
    <text evidence="7">The sequence shown here is derived from an EMBL/GenBank/DDBJ whole genome shotgun (WGS) entry which is preliminary data.</text>
</comment>
<feature type="binding site" evidence="5">
    <location>
        <position position="68"/>
    </location>
    <ligand>
        <name>Zn(2+)</name>
        <dbReference type="ChEBI" id="CHEBI:29105"/>
    </ligand>
</feature>
<dbReference type="EC" id="3.5.4.28" evidence="5"/>
<reference evidence="8" key="1">
    <citation type="submission" date="2023-07" db="EMBL/GenBank/DDBJ databases">
        <title>The carbon used by Thiothrix.</title>
        <authorList>
            <person name="Chen L."/>
        </authorList>
    </citation>
    <scope>NUCLEOTIDE SEQUENCE [LARGE SCALE GENOMIC DNA]</scope>
</reference>
<keyword evidence="2 5" id="KW-0479">Metal-binding</keyword>
<protein>
    <recommendedName>
        <fullName evidence="5">5-methylthioadenosine/S-adenosylhomocysteine deaminase</fullName>
        <shortName evidence="5">MTA/SAH deaminase</shortName>
        <ecNumber evidence="5">3.5.4.28</ecNumber>
        <ecNumber evidence="5">3.5.4.31</ecNumber>
    </recommendedName>
</protein>
<sequence>MEIELLIVPEWIITVNPENQVLRHHALAVNNSRVVDILPASAVEKRYHPRRTVVLPQHALLPGLVNTHTHAAMSLLKGLADDLPLMEWLQHHIWPAEARWANAEFVYDGTQLAIAEMLRSGSTCFNDMYFFPEATAQAAEEAGIRACIGMIVIDFPTAWGTGPQEYLQKGLALHERLRANPLLTTALAPHAPYTVSDGPMEQILQLASDLNIPIHMHVHETAFEVQQAQEQHGMRPLERLANLGLLDKHFLAVHMTQLSDSEIGMLTQKGVHVIHCPESNLKLASGFCPAAKLSASGINVALGTDGNASNNDLDMLGEMRTAALIAKAVAQDASALPANEALRMATINGARALGLDQEIGSLEIGKAADMIAINLGALESQPLYDPVSHLVYCVGREQVTHAWVAGKLLLENRTLTTLDETALIAKAHEWRQKIGETPHD</sequence>
<feature type="binding site" evidence="5">
    <location>
        <position position="217"/>
    </location>
    <ligand>
        <name>Zn(2+)</name>
        <dbReference type="ChEBI" id="CHEBI:29105"/>
    </ligand>
</feature>
<dbReference type="Gene3D" id="3.20.20.140">
    <property type="entry name" value="Metal-dependent hydrolases"/>
    <property type="match status" value="1"/>
</dbReference>
<evidence type="ECO:0000313" key="8">
    <source>
        <dbReference type="Proteomes" id="UP001308005"/>
    </source>
</evidence>
<comment type="similarity">
    <text evidence="5">Belongs to the metallo-dependent hydrolases superfamily. MTA/SAH deaminase family.</text>
</comment>
<dbReference type="CDD" id="cd01298">
    <property type="entry name" value="ATZ_TRZ_like"/>
    <property type="match status" value="1"/>
</dbReference>
<keyword evidence="4 5" id="KW-0862">Zinc</keyword>
<proteinExistence type="inferred from homology"/>
<comment type="catalytic activity">
    <reaction evidence="5">
        <text>S-adenosyl-L-homocysteine + H2O + H(+) = S-inosyl-L-homocysteine + NH4(+)</text>
        <dbReference type="Rhea" id="RHEA:20716"/>
        <dbReference type="ChEBI" id="CHEBI:15377"/>
        <dbReference type="ChEBI" id="CHEBI:15378"/>
        <dbReference type="ChEBI" id="CHEBI:28938"/>
        <dbReference type="ChEBI" id="CHEBI:57856"/>
        <dbReference type="ChEBI" id="CHEBI:57985"/>
        <dbReference type="EC" id="3.5.4.28"/>
    </reaction>
</comment>
<feature type="binding site" evidence="5">
    <location>
        <position position="220"/>
    </location>
    <ligand>
        <name>substrate</name>
    </ligand>
</feature>
<dbReference type="RefSeq" id="WP_324692777.1">
    <property type="nucleotide sequence ID" value="NZ_JAYMYJ010000012.1"/>
</dbReference>
<dbReference type="PANTHER" id="PTHR43794:SF11">
    <property type="entry name" value="AMIDOHYDROLASE-RELATED DOMAIN-CONTAINING PROTEIN"/>
    <property type="match status" value="1"/>
</dbReference>
<keyword evidence="3 5" id="KW-0378">Hydrolase</keyword>
<organism evidence="7 8">
    <name type="scientific">Candidatus Thiothrix phosphatis</name>
    <dbReference type="NCBI Taxonomy" id="3112415"/>
    <lineage>
        <taxon>Bacteria</taxon>
        <taxon>Pseudomonadati</taxon>
        <taxon>Pseudomonadota</taxon>
        <taxon>Gammaproteobacteria</taxon>
        <taxon>Thiotrichales</taxon>
        <taxon>Thiotrichaceae</taxon>
        <taxon>Thiothrix</taxon>
    </lineage>
</organism>
<feature type="binding site" evidence="5">
    <location>
        <position position="305"/>
    </location>
    <ligand>
        <name>substrate</name>
    </ligand>
</feature>
<dbReference type="InterPro" id="IPR050287">
    <property type="entry name" value="MTA/SAH_deaminase"/>
</dbReference>
<dbReference type="InterPro" id="IPR006680">
    <property type="entry name" value="Amidohydro-rel"/>
</dbReference>
<comment type="caution">
    <text evidence="5">Lacks conserved residue(s) required for the propagation of feature annotation.</text>
</comment>
<evidence type="ECO:0000259" key="6">
    <source>
        <dbReference type="Pfam" id="PF01979"/>
    </source>
</evidence>
<accession>A0ABU6CRX1</accession>
<dbReference type="GO" id="GO:0016787">
    <property type="term" value="F:hydrolase activity"/>
    <property type="evidence" value="ECO:0007669"/>
    <property type="project" value="UniProtKB-KW"/>
</dbReference>
<gene>
    <name evidence="5" type="primary">mtaD</name>
    <name evidence="7" type="ORF">VSS37_01215</name>
</gene>
<evidence type="ECO:0000256" key="5">
    <source>
        <dbReference type="HAMAP-Rule" id="MF_01281"/>
    </source>
</evidence>
<feature type="domain" description="Amidohydrolase-related" evidence="6">
    <location>
        <begin position="60"/>
        <end position="408"/>
    </location>
</feature>
<name>A0ABU6CRX1_9GAMM</name>
<dbReference type="HAMAP" id="MF_01281">
    <property type="entry name" value="MTA_SAH_deamin"/>
    <property type="match status" value="1"/>
</dbReference>
<feature type="binding site" evidence="5">
    <location>
        <position position="305"/>
    </location>
    <ligand>
        <name>Zn(2+)</name>
        <dbReference type="ChEBI" id="CHEBI:29105"/>
    </ligand>
</feature>
<dbReference type="Gene3D" id="2.30.40.10">
    <property type="entry name" value="Urease, subunit C, domain 1"/>
    <property type="match status" value="1"/>
</dbReference>
<dbReference type="NCBIfam" id="NF006549">
    <property type="entry name" value="PRK09045.1"/>
    <property type="match status" value="1"/>
</dbReference>
<dbReference type="Pfam" id="PF01979">
    <property type="entry name" value="Amidohydro_1"/>
    <property type="match status" value="1"/>
</dbReference>
<dbReference type="InterPro" id="IPR023512">
    <property type="entry name" value="Deaminase_MtaD/DadD"/>
</dbReference>
<comment type="catalytic activity">
    <reaction evidence="5">
        <text>S-methyl-5'-thioadenosine + H2O + H(+) = S-methyl-5'-thioinosine + NH4(+)</text>
        <dbReference type="Rhea" id="RHEA:25025"/>
        <dbReference type="ChEBI" id="CHEBI:15377"/>
        <dbReference type="ChEBI" id="CHEBI:15378"/>
        <dbReference type="ChEBI" id="CHEBI:17509"/>
        <dbReference type="ChEBI" id="CHEBI:28938"/>
        <dbReference type="ChEBI" id="CHEBI:48595"/>
        <dbReference type="EC" id="3.5.4.31"/>
    </reaction>
</comment>
<evidence type="ECO:0000256" key="1">
    <source>
        <dbReference type="ARBA" id="ARBA00006745"/>
    </source>
</evidence>
<evidence type="ECO:0000313" key="7">
    <source>
        <dbReference type="EMBL" id="MEB4589588.1"/>
    </source>
</evidence>
<evidence type="ECO:0000256" key="4">
    <source>
        <dbReference type="ARBA" id="ARBA00022833"/>
    </source>
</evidence>
<dbReference type="InterPro" id="IPR032466">
    <property type="entry name" value="Metal_Hydrolase"/>
</dbReference>
<feature type="binding site" evidence="5">
    <location>
        <position position="190"/>
    </location>
    <ligand>
        <name>substrate</name>
    </ligand>
</feature>
<keyword evidence="8" id="KW-1185">Reference proteome</keyword>
<evidence type="ECO:0000256" key="2">
    <source>
        <dbReference type="ARBA" id="ARBA00022723"/>
    </source>
</evidence>
<comment type="function">
    <text evidence="5">Catalyzes the deamination of 5-methylthioadenosine and S-adenosyl-L-homocysteine into 5-methylthioinosine and S-inosyl-L-homocysteine, respectively. Is also able to deaminate adenosine.</text>
</comment>
<dbReference type="SUPFAM" id="SSF51338">
    <property type="entry name" value="Composite domain of metallo-dependent hydrolases"/>
    <property type="match status" value="1"/>
</dbReference>